<protein>
    <submittedName>
        <fullName evidence="5">Deoxyadenosine kinase</fullName>
    </submittedName>
</protein>
<dbReference type="KEGG" id="llu:AKJ09_01825"/>
<dbReference type="GO" id="GO:0005524">
    <property type="term" value="F:ATP binding"/>
    <property type="evidence" value="ECO:0007669"/>
    <property type="project" value="UniProtKB-KW"/>
</dbReference>
<dbReference type="EMBL" id="CP012333">
    <property type="protein sequence ID" value="AKU95161.1"/>
    <property type="molecule type" value="Genomic_DNA"/>
</dbReference>
<dbReference type="Pfam" id="PF01712">
    <property type="entry name" value="dNK"/>
    <property type="match status" value="1"/>
</dbReference>
<gene>
    <name evidence="5" type="ORF">AKJ09_01825</name>
</gene>
<dbReference type="CDD" id="cd01673">
    <property type="entry name" value="dNK"/>
    <property type="match status" value="1"/>
</dbReference>
<evidence type="ECO:0000259" key="4">
    <source>
        <dbReference type="Pfam" id="PF01712"/>
    </source>
</evidence>
<dbReference type="InterPro" id="IPR027417">
    <property type="entry name" value="P-loop_NTPase"/>
</dbReference>
<name>A0A0K1PP23_9BACT</name>
<dbReference type="AlphaFoldDB" id="A0A0K1PP23"/>
<feature type="binding site" evidence="2">
    <location>
        <position position="81"/>
    </location>
    <ligand>
        <name>substrate</name>
    </ligand>
</feature>
<organism evidence="5 6">
    <name type="scientific">Labilithrix luteola</name>
    <dbReference type="NCBI Taxonomy" id="1391654"/>
    <lineage>
        <taxon>Bacteria</taxon>
        <taxon>Pseudomonadati</taxon>
        <taxon>Myxococcota</taxon>
        <taxon>Polyangia</taxon>
        <taxon>Polyangiales</taxon>
        <taxon>Labilitrichaceae</taxon>
        <taxon>Labilithrix</taxon>
    </lineage>
</organism>
<feature type="binding site" evidence="2">
    <location>
        <position position="147"/>
    </location>
    <ligand>
        <name>substrate</name>
    </ligand>
</feature>
<sequence>MKRYVAVAGTIGAGKTSLVAWLVKRYGLAPFFEPNDDNPYLEDFYRDMKTWAFHSQVFFLSHKLKLHQELLSSNKPAVIDRTIYEDAEIFARSLKNQKHITPRDWAVYDRLYQGIKKTLRPPDVLVALTCSLGATKKRIARRGRAMESDIPDAYLRRLHRLYEDWFDSYDLGPIVRIDTTKLDYVEDLVDLIELQQTLDKALDK</sequence>
<dbReference type="STRING" id="1391654.AKJ09_01825"/>
<dbReference type="GO" id="GO:0005737">
    <property type="term" value="C:cytoplasm"/>
    <property type="evidence" value="ECO:0007669"/>
    <property type="project" value="TreeGrafter"/>
</dbReference>
<dbReference type="InterPro" id="IPR050566">
    <property type="entry name" value="Deoxyribonucleoside_kinase"/>
</dbReference>
<feature type="binding site" evidence="3">
    <location>
        <begin position="138"/>
        <end position="142"/>
    </location>
    <ligand>
        <name>ATP</name>
        <dbReference type="ChEBI" id="CHEBI:30616"/>
    </ligand>
</feature>
<dbReference type="InterPro" id="IPR031314">
    <property type="entry name" value="DNK_dom"/>
</dbReference>
<keyword evidence="3" id="KW-0067">ATP-binding</keyword>
<keyword evidence="3" id="KW-0547">Nucleotide-binding</keyword>
<evidence type="ECO:0000256" key="1">
    <source>
        <dbReference type="PIRSR" id="PIRSR000705-1"/>
    </source>
</evidence>
<feature type="binding site" evidence="2">
    <location>
        <position position="86"/>
    </location>
    <ligand>
        <name>substrate</name>
    </ligand>
</feature>
<feature type="domain" description="Deoxynucleoside kinase" evidence="4">
    <location>
        <begin position="6"/>
        <end position="187"/>
    </location>
</feature>
<dbReference type="RefSeq" id="WP_240488420.1">
    <property type="nucleotide sequence ID" value="NZ_CP012333.1"/>
</dbReference>
<dbReference type="Proteomes" id="UP000064967">
    <property type="component" value="Chromosome"/>
</dbReference>
<feature type="binding site" evidence="2">
    <location>
        <position position="45"/>
    </location>
    <ligand>
        <name>substrate</name>
    </ligand>
</feature>
<proteinExistence type="predicted"/>
<keyword evidence="6" id="KW-1185">Reference proteome</keyword>
<keyword evidence="5" id="KW-0808">Transferase</keyword>
<evidence type="ECO:0000256" key="2">
    <source>
        <dbReference type="PIRSR" id="PIRSR000705-2"/>
    </source>
</evidence>
<dbReference type="InterPro" id="IPR002624">
    <property type="entry name" value="DCK/DGK"/>
</dbReference>
<feature type="active site" description="Proton acceptor" evidence="1">
    <location>
        <position position="80"/>
    </location>
</feature>
<dbReference type="PATRIC" id="fig|1391654.3.peg.1844"/>
<feature type="binding site" evidence="2">
    <location>
        <position position="56"/>
    </location>
    <ligand>
        <name>substrate</name>
    </ligand>
</feature>
<accession>A0A0K1PP23</accession>
<dbReference type="PIRSF" id="PIRSF000705">
    <property type="entry name" value="DNK"/>
    <property type="match status" value="1"/>
</dbReference>
<evidence type="ECO:0000313" key="6">
    <source>
        <dbReference type="Proteomes" id="UP000064967"/>
    </source>
</evidence>
<evidence type="ECO:0000313" key="5">
    <source>
        <dbReference type="EMBL" id="AKU95161.1"/>
    </source>
</evidence>
<dbReference type="PANTHER" id="PTHR10513:SF35">
    <property type="entry name" value="DEOXYADENOSINE KINASE"/>
    <property type="match status" value="1"/>
</dbReference>
<dbReference type="GO" id="GO:0019136">
    <property type="term" value="F:deoxynucleoside kinase activity"/>
    <property type="evidence" value="ECO:0007669"/>
    <property type="project" value="InterPro"/>
</dbReference>
<feature type="binding site" evidence="2">
    <location>
        <position position="33"/>
    </location>
    <ligand>
        <name>substrate</name>
    </ligand>
</feature>
<dbReference type="PANTHER" id="PTHR10513">
    <property type="entry name" value="DEOXYNUCLEOSIDE KINASE"/>
    <property type="match status" value="1"/>
</dbReference>
<dbReference type="SUPFAM" id="SSF52540">
    <property type="entry name" value="P-loop containing nucleoside triphosphate hydrolases"/>
    <property type="match status" value="1"/>
</dbReference>
<evidence type="ECO:0000256" key="3">
    <source>
        <dbReference type="PIRSR" id="PIRSR000705-3"/>
    </source>
</evidence>
<reference evidence="5 6" key="1">
    <citation type="submission" date="2015-08" db="EMBL/GenBank/DDBJ databases">
        <authorList>
            <person name="Babu N.S."/>
            <person name="Beckwith C.J."/>
            <person name="Beseler K.G."/>
            <person name="Brison A."/>
            <person name="Carone J.V."/>
            <person name="Caskin T.P."/>
            <person name="Diamond M."/>
            <person name="Durham M.E."/>
            <person name="Foxe J.M."/>
            <person name="Go M."/>
            <person name="Henderson B.A."/>
            <person name="Jones I.B."/>
            <person name="McGettigan J.A."/>
            <person name="Micheletti S.J."/>
            <person name="Nasrallah M.E."/>
            <person name="Ortiz D."/>
            <person name="Piller C.R."/>
            <person name="Privatt S.R."/>
            <person name="Schneider S.L."/>
            <person name="Sharp S."/>
            <person name="Smith T.C."/>
            <person name="Stanton J.D."/>
            <person name="Ullery H.E."/>
            <person name="Wilson R.J."/>
            <person name="Serrano M.G."/>
            <person name="Buck G."/>
            <person name="Lee V."/>
            <person name="Wang Y."/>
            <person name="Carvalho R."/>
            <person name="Voegtly L."/>
            <person name="Shi R."/>
            <person name="Duckworth R."/>
            <person name="Johnson A."/>
            <person name="Loviza R."/>
            <person name="Walstead R."/>
            <person name="Shah Z."/>
            <person name="Kiflezghi M."/>
            <person name="Wade K."/>
            <person name="Ball S.L."/>
            <person name="Bradley K.W."/>
            <person name="Asai D.J."/>
            <person name="Bowman C.A."/>
            <person name="Russell D.A."/>
            <person name="Pope W.H."/>
            <person name="Jacobs-Sera D."/>
            <person name="Hendrix R.W."/>
            <person name="Hatfull G.F."/>
        </authorList>
    </citation>
    <scope>NUCLEOTIDE SEQUENCE [LARGE SCALE GENOMIC DNA]</scope>
    <source>
        <strain evidence="5 6">DSM 27648</strain>
    </source>
</reference>
<feature type="binding site" evidence="3">
    <location>
        <begin position="9"/>
        <end position="17"/>
    </location>
    <ligand>
        <name>ATP</name>
        <dbReference type="ChEBI" id="CHEBI:30616"/>
    </ligand>
</feature>
<dbReference type="Gene3D" id="3.40.50.300">
    <property type="entry name" value="P-loop containing nucleotide triphosphate hydrolases"/>
    <property type="match status" value="1"/>
</dbReference>
<keyword evidence="5" id="KW-0418">Kinase</keyword>